<dbReference type="InterPro" id="IPR025724">
    <property type="entry name" value="GAG-pre-integrase_dom"/>
</dbReference>
<dbReference type="GO" id="GO:0003676">
    <property type="term" value="F:nucleic acid binding"/>
    <property type="evidence" value="ECO:0007669"/>
    <property type="project" value="InterPro"/>
</dbReference>
<accession>A0AAD8TTG1</accession>
<evidence type="ECO:0000313" key="4">
    <source>
        <dbReference type="EMBL" id="KAK1691839.1"/>
    </source>
</evidence>
<keyword evidence="1" id="KW-0479">Metal-binding</keyword>
<keyword evidence="1" id="KW-0862">Zinc</keyword>
<dbReference type="InterPro" id="IPR001878">
    <property type="entry name" value="Znf_CCHC"/>
</dbReference>
<dbReference type="PROSITE" id="PS50158">
    <property type="entry name" value="ZF_CCHC"/>
    <property type="match status" value="1"/>
</dbReference>
<dbReference type="EMBL" id="JAUUTY010000001">
    <property type="protein sequence ID" value="KAK1691839.1"/>
    <property type="molecule type" value="Genomic_DNA"/>
</dbReference>
<evidence type="ECO:0000313" key="5">
    <source>
        <dbReference type="Proteomes" id="UP001231189"/>
    </source>
</evidence>
<feature type="domain" description="CCHC-type" evidence="3">
    <location>
        <begin position="42"/>
        <end position="57"/>
    </location>
</feature>
<reference evidence="4" key="1">
    <citation type="submission" date="2023-07" db="EMBL/GenBank/DDBJ databases">
        <title>A chromosome-level genome assembly of Lolium multiflorum.</title>
        <authorList>
            <person name="Chen Y."/>
            <person name="Copetti D."/>
            <person name="Kolliker R."/>
            <person name="Studer B."/>
        </authorList>
    </citation>
    <scope>NUCLEOTIDE SEQUENCE</scope>
    <source>
        <strain evidence="4">02402/16</strain>
        <tissue evidence="4">Leaf</tissue>
    </source>
</reference>
<dbReference type="Pfam" id="PF22936">
    <property type="entry name" value="Pol_BBD"/>
    <property type="match status" value="1"/>
</dbReference>
<dbReference type="Gene3D" id="4.10.60.10">
    <property type="entry name" value="Zinc finger, CCHC-type"/>
    <property type="match status" value="1"/>
</dbReference>
<organism evidence="4 5">
    <name type="scientific">Lolium multiflorum</name>
    <name type="common">Italian ryegrass</name>
    <name type="synonym">Lolium perenne subsp. multiflorum</name>
    <dbReference type="NCBI Taxonomy" id="4521"/>
    <lineage>
        <taxon>Eukaryota</taxon>
        <taxon>Viridiplantae</taxon>
        <taxon>Streptophyta</taxon>
        <taxon>Embryophyta</taxon>
        <taxon>Tracheophyta</taxon>
        <taxon>Spermatophyta</taxon>
        <taxon>Magnoliopsida</taxon>
        <taxon>Liliopsida</taxon>
        <taxon>Poales</taxon>
        <taxon>Poaceae</taxon>
        <taxon>BOP clade</taxon>
        <taxon>Pooideae</taxon>
        <taxon>Poodae</taxon>
        <taxon>Poeae</taxon>
        <taxon>Poeae Chloroplast Group 2 (Poeae type)</taxon>
        <taxon>Loliodinae</taxon>
        <taxon>Loliinae</taxon>
        <taxon>Lolium</taxon>
    </lineage>
</organism>
<dbReference type="SUPFAM" id="SSF57756">
    <property type="entry name" value="Retrovirus zinc finger-like domains"/>
    <property type="match status" value="1"/>
</dbReference>
<sequence>MVATEKKSDGASSSSGYKEASRPAKKSDEKPKKKFDKKNLCCHNCNQLGHFKLECRNPPKEKALLAKEGDDAPMMLMLEVCKLMDNIDSTPQVPARKIITLEEDKVFLHDKARMSGQGTVLFELKNGGHKVLTVVYYIPKLRSNIISLGQLAERGCKIVIGDEFLWGYDHRRQLIMKVERARNRLYILNLDRVDPVCLMSSMEDSAWRWHARYEHLNFQALRQLGQKEMIIKEVDLVTRTLRALVLVRRLLRLHRHDQPRQQQARALEMHQGAGRVDEGAVLQAGVL</sequence>
<feature type="region of interest" description="Disordered" evidence="2">
    <location>
        <begin position="1"/>
        <end position="33"/>
    </location>
</feature>
<dbReference type="Proteomes" id="UP001231189">
    <property type="component" value="Unassembled WGS sequence"/>
</dbReference>
<dbReference type="AlphaFoldDB" id="A0AAD8TTG1"/>
<keyword evidence="5" id="KW-1185">Reference proteome</keyword>
<dbReference type="InterPro" id="IPR054722">
    <property type="entry name" value="PolX-like_BBD"/>
</dbReference>
<dbReference type="InterPro" id="IPR036875">
    <property type="entry name" value="Znf_CCHC_sf"/>
</dbReference>
<feature type="compositionally biased region" description="Basic and acidic residues" evidence="2">
    <location>
        <begin position="19"/>
        <end position="31"/>
    </location>
</feature>
<evidence type="ECO:0000259" key="3">
    <source>
        <dbReference type="PROSITE" id="PS50158"/>
    </source>
</evidence>
<dbReference type="GO" id="GO:0008270">
    <property type="term" value="F:zinc ion binding"/>
    <property type="evidence" value="ECO:0007669"/>
    <property type="project" value="UniProtKB-KW"/>
</dbReference>
<evidence type="ECO:0000256" key="1">
    <source>
        <dbReference type="PROSITE-ProRule" id="PRU00047"/>
    </source>
</evidence>
<keyword evidence="1" id="KW-0863">Zinc-finger</keyword>
<evidence type="ECO:0000256" key="2">
    <source>
        <dbReference type="SAM" id="MobiDB-lite"/>
    </source>
</evidence>
<comment type="caution">
    <text evidence="4">The sequence shown here is derived from an EMBL/GenBank/DDBJ whole genome shotgun (WGS) entry which is preliminary data.</text>
</comment>
<proteinExistence type="predicted"/>
<dbReference type="Pfam" id="PF13976">
    <property type="entry name" value="gag_pre-integrs"/>
    <property type="match status" value="1"/>
</dbReference>
<gene>
    <name evidence="4" type="ORF">QYE76_008536</name>
</gene>
<name>A0AAD8TTG1_LOLMU</name>
<protein>
    <recommendedName>
        <fullName evidence="3">CCHC-type domain-containing protein</fullName>
    </recommendedName>
</protein>